<evidence type="ECO:0000256" key="2">
    <source>
        <dbReference type="ARBA" id="ARBA00007531"/>
    </source>
</evidence>
<comment type="subcellular location">
    <subcellularLocation>
        <location evidence="1">Cell membrane</location>
    </subcellularLocation>
</comment>
<feature type="compositionally biased region" description="Basic and acidic residues" evidence="7">
    <location>
        <begin position="10"/>
        <end position="19"/>
    </location>
</feature>
<dbReference type="RefSeq" id="WP_358469031.1">
    <property type="nucleotide sequence ID" value="NZ_JBEZAE010000001.1"/>
</dbReference>
<feature type="transmembrane region" description="Helical" evidence="8">
    <location>
        <begin position="29"/>
        <end position="48"/>
    </location>
</feature>
<comment type="caution">
    <text evidence="9">The sequence shown here is derived from an EMBL/GenBank/DDBJ whole genome shotgun (WGS) entry which is preliminary data.</text>
</comment>
<keyword evidence="6 8" id="KW-0472">Membrane</keyword>
<keyword evidence="10" id="KW-1185">Reference proteome</keyword>
<evidence type="ECO:0000256" key="8">
    <source>
        <dbReference type="SAM" id="Phobius"/>
    </source>
</evidence>
<evidence type="ECO:0000256" key="3">
    <source>
        <dbReference type="ARBA" id="ARBA00022475"/>
    </source>
</evidence>
<name>A0ABV3C1F3_9ACTN</name>
<evidence type="ECO:0000256" key="1">
    <source>
        <dbReference type="ARBA" id="ARBA00004236"/>
    </source>
</evidence>
<dbReference type="Proteomes" id="UP001551329">
    <property type="component" value="Unassembled WGS sequence"/>
</dbReference>
<gene>
    <name evidence="9" type="ORF">AB0A88_00440</name>
</gene>
<dbReference type="InterPro" id="IPR008693">
    <property type="entry name" value="MmpS"/>
</dbReference>
<evidence type="ECO:0000256" key="4">
    <source>
        <dbReference type="ARBA" id="ARBA00022692"/>
    </source>
</evidence>
<protein>
    <submittedName>
        <fullName evidence="9">MmpS family transport accessory protein</fullName>
    </submittedName>
</protein>
<dbReference type="InterPro" id="IPR038468">
    <property type="entry name" value="MmpS_C"/>
</dbReference>
<dbReference type="EMBL" id="JBEZAE010000001">
    <property type="protein sequence ID" value="MEU7068602.1"/>
    <property type="molecule type" value="Genomic_DNA"/>
</dbReference>
<keyword evidence="5 8" id="KW-1133">Transmembrane helix</keyword>
<feature type="region of interest" description="Disordered" evidence="7">
    <location>
        <begin position="1"/>
        <end position="24"/>
    </location>
</feature>
<evidence type="ECO:0000256" key="6">
    <source>
        <dbReference type="ARBA" id="ARBA00023136"/>
    </source>
</evidence>
<accession>A0ABV3C1F3</accession>
<dbReference type="Pfam" id="PF05423">
    <property type="entry name" value="Mycobact_memb"/>
    <property type="match status" value="1"/>
</dbReference>
<evidence type="ECO:0000313" key="10">
    <source>
        <dbReference type="Proteomes" id="UP001551329"/>
    </source>
</evidence>
<sequence length="152" mass="15796">MPSNELAENAARKENENERTAGSPRRRGLLIAAGALLACSGLVGYGMLDTDERPKPRAVPTAEVTYEVTGTGTAEISYLARSEDGTATVEKAVTLPWKKSVRAPLGKTPTVAVVLDGKGGQATCTLAIHGKHVQRATALGEYGRTTCTGASG</sequence>
<proteinExistence type="inferred from homology"/>
<evidence type="ECO:0000256" key="5">
    <source>
        <dbReference type="ARBA" id="ARBA00022989"/>
    </source>
</evidence>
<evidence type="ECO:0000256" key="7">
    <source>
        <dbReference type="SAM" id="MobiDB-lite"/>
    </source>
</evidence>
<evidence type="ECO:0000313" key="9">
    <source>
        <dbReference type="EMBL" id="MEU7068602.1"/>
    </source>
</evidence>
<organism evidence="9 10">
    <name type="scientific">Streptomyces narbonensis</name>
    <dbReference type="NCBI Taxonomy" id="67333"/>
    <lineage>
        <taxon>Bacteria</taxon>
        <taxon>Bacillati</taxon>
        <taxon>Actinomycetota</taxon>
        <taxon>Actinomycetes</taxon>
        <taxon>Kitasatosporales</taxon>
        <taxon>Streptomycetaceae</taxon>
        <taxon>Streptomyces</taxon>
    </lineage>
</organism>
<keyword evidence="3" id="KW-1003">Cell membrane</keyword>
<comment type="similarity">
    <text evidence="2">Belongs to the MmpS family.</text>
</comment>
<keyword evidence="4 8" id="KW-0812">Transmembrane</keyword>
<dbReference type="Gene3D" id="2.60.40.2880">
    <property type="entry name" value="MmpS1-5, C-terminal soluble domain"/>
    <property type="match status" value="1"/>
</dbReference>
<reference evidence="9 10" key="1">
    <citation type="submission" date="2024-06" db="EMBL/GenBank/DDBJ databases">
        <title>The Natural Products Discovery Center: Release of the First 8490 Sequenced Strains for Exploring Actinobacteria Biosynthetic Diversity.</title>
        <authorList>
            <person name="Kalkreuter E."/>
            <person name="Kautsar S.A."/>
            <person name="Yang D."/>
            <person name="Bader C.D."/>
            <person name="Teijaro C.N."/>
            <person name="Fluegel L."/>
            <person name="Davis C.M."/>
            <person name="Simpson J.R."/>
            <person name="Lauterbach L."/>
            <person name="Steele A.D."/>
            <person name="Gui C."/>
            <person name="Meng S."/>
            <person name="Li G."/>
            <person name="Viehrig K."/>
            <person name="Ye F."/>
            <person name="Su P."/>
            <person name="Kiefer A.F."/>
            <person name="Nichols A."/>
            <person name="Cepeda A.J."/>
            <person name="Yan W."/>
            <person name="Fan B."/>
            <person name="Jiang Y."/>
            <person name="Adhikari A."/>
            <person name="Zheng C.-J."/>
            <person name="Schuster L."/>
            <person name="Cowan T.M."/>
            <person name="Smanski M.J."/>
            <person name="Chevrette M.G."/>
            <person name="De Carvalho L.P.S."/>
            <person name="Shen B."/>
        </authorList>
    </citation>
    <scope>NUCLEOTIDE SEQUENCE [LARGE SCALE GENOMIC DNA]</scope>
    <source>
        <strain evidence="9 10">NPDC045974</strain>
    </source>
</reference>